<dbReference type="AlphaFoldDB" id="A0A974DLN1"/>
<feature type="compositionally biased region" description="Low complexity" evidence="8">
    <location>
        <begin position="342"/>
        <end position="352"/>
    </location>
</feature>
<evidence type="ECO:0000256" key="4">
    <source>
        <dbReference type="ARBA" id="ARBA00022989"/>
    </source>
</evidence>
<feature type="compositionally biased region" description="Acidic residues" evidence="8">
    <location>
        <begin position="356"/>
        <end position="366"/>
    </location>
</feature>
<keyword evidence="3" id="KW-0732">Signal</keyword>
<dbReference type="Pfam" id="PF07686">
    <property type="entry name" value="V-set"/>
    <property type="match status" value="1"/>
</dbReference>
<dbReference type="PANTHER" id="PTHR44969">
    <property type="entry name" value="CELL SURFACE A33 ANTIGEN"/>
    <property type="match status" value="1"/>
</dbReference>
<evidence type="ECO:0000256" key="9">
    <source>
        <dbReference type="SAM" id="Phobius"/>
    </source>
</evidence>
<organism evidence="11 12">
    <name type="scientific">Xenopus laevis</name>
    <name type="common">African clawed frog</name>
    <dbReference type="NCBI Taxonomy" id="8355"/>
    <lineage>
        <taxon>Eukaryota</taxon>
        <taxon>Metazoa</taxon>
        <taxon>Chordata</taxon>
        <taxon>Craniata</taxon>
        <taxon>Vertebrata</taxon>
        <taxon>Euteleostomi</taxon>
        <taxon>Amphibia</taxon>
        <taxon>Batrachia</taxon>
        <taxon>Anura</taxon>
        <taxon>Pipoidea</taxon>
        <taxon>Pipidae</taxon>
        <taxon>Xenopodinae</taxon>
        <taxon>Xenopus</taxon>
        <taxon>Xenopus</taxon>
    </lineage>
</organism>
<keyword evidence="7" id="KW-0393">Immunoglobulin domain</keyword>
<evidence type="ECO:0000256" key="8">
    <source>
        <dbReference type="SAM" id="MobiDB-lite"/>
    </source>
</evidence>
<proteinExistence type="predicted"/>
<evidence type="ECO:0000313" key="12">
    <source>
        <dbReference type="Proteomes" id="UP000694892"/>
    </source>
</evidence>
<evidence type="ECO:0000259" key="10">
    <source>
        <dbReference type="PROSITE" id="PS50835"/>
    </source>
</evidence>
<sequence>MLIALSESNRYGQESLCCYWLSPAGIHTAAVGVGERQQQVWFVPPFLTLGTYRRETAEMGTQGHRLVTYFLCAVLATVSAITVDTPTKKFEAARGKNATLPCTYQTTADKTGSIAGWKKFETQDEVITYYLGSETSYGDAYNGRVAFTGDPGANNVGITITQLNMQDNGTYQCEVIIPKDRKGTPIAKMDLIVLVAPTKPICGIEGTSEFGQDIKLKCNSVEGSPVPDYQWTSYTPQNTQRQLPLTSVRDGSDLTLKNISADTSGFYICVSKNKVGEESCNITVAVMPPSMNIGLYAGIIGGGVAAVIVIGIIAYCCCCRDSGEKEDYEMADREEEEEVEPRQQNRQKMQRNQTEEYYDDDDDEGYQDSKRGTGPPVPPANSKPRIVTDSADA</sequence>
<dbReference type="InterPro" id="IPR013098">
    <property type="entry name" value="Ig_I-set"/>
</dbReference>
<keyword evidence="2 9" id="KW-0812">Transmembrane</keyword>
<dbReference type="Gene3D" id="2.60.40.10">
    <property type="entry name" value="Immunoglobulins"/>
    <property type="match status" value="2"/>
</dbReference>
<feature type="domain" description="Ig-like" evidence="10">
    <location>
        <begin position="197"/>
        <end position="283"/>
    </location>
</feature>
<dbReference type="InterPro" id="IPR036179">
    <property type="entry name" value="Ig-like_dom_sf"/>
</dbReference>
<keyword evidence="4 9" id="KW-1133">Transmembrane helix</keyword>
<dbReference type="EMBL" id="CM004468">
    <property type="protein sequence ID" value="OCT93655.1"/>
    <property type="molecule type" value="Genomic_DNA"/>
</dbReference>
<dbReference type="InterPro" id="IPR003598">
    <property type="entry name" value="Ig_sub2"/>
</dbReference>
<comment type="subcellular location">
    <subcellularLocation>
        <location evidence="1">Membrane</location>
        <topology evidence="1">Single-pass type I membrane protein</topology>
    </subcellularLocation>
</comment>
<dbReference type="InterPro" id="IPR003599">
    <property type="entry name" value="Ig_sub"/>
</dbReference>
<dbReference type="Pfam" id="PF07679">
    <property type="entry name" value="I-set"/>
    <property type="match status" value="1"/>
</dbReference>
<dbReference type="SMART" id="SM00409">
    <property type="entry name" value="IG"/>
    <property type="match status" value="2"/>
</dbReference>
<evidence type="ECO:0000256" key="7">
    <source>
        <dbReference type="ARBA" id="ARBA00023319"/>
    </source>
</evidence>
<name>A0A974DLN1_XENLA</name>
<feature type="transmembrane region" description="Helical" evidence="9">
    <location>
        <begin position="293"/>
        <end position="315"/>
    </location>
</feature>
<dbReference type="PANTHER" id="PTHR44969:SF1">
    <property type="entry name" value="CELL SURFACE A33 ANTIGEN"/>
    <property type="match status" value="1"/>
</dbReference>
<feature type="region of interest" description="Disordered" evidence="8">
    <location>
        <begin position="329"/>
        <end position="393"/>
    </location>
</feature>
<evidence type="ECO:0000256" key="2">
    <source>
        <dbReference type="ARBA" id="ARBA00022692"/>
    </source>
</evidence>
<accession>A0A974DLN1</accession>
<dbReference type="InterPro" id="IPR013106">
    <property type="entry name" value="Ig_V-set"/>
</dbReference>
<dbReference type="InterPro" id="IPR007110">
    <property type="entry name" value="Ig-like_dom"/>
</dbReference>
<dbReference type="SMART" id="SM00406">
    <property type="entry name" value="IGv"/>
    <property type="match status" value="1"/>
</dbReference>
<evidence type="ECO:0000256" key="1">
    <source>
        <dbReference type="ARBA" id="ARBA00004479"/>
    </source>
</evidence>
<gene>
    <name evidence="11" type="ORF">XELAEV_18011330mg</name>
</gene>
<protein>
    <recommendedName>
        <fullName evidence="10">Ig-like domain-containing protein</fullName>
    </recommendedName>
</protein>
<dbReference type="InterPro" id="IPR042474">
    <property type="entry name" value="A33"/>
</dbReference>
<evidence type="ECO:0000313" key="11">
    <source>
        <dbReference type="EMBL" id="OCT93655.1"/>
    </source>
</evidence>
<keyword evidence="5 9" id="KW-0472">Membrane</keyword>
<evidence type="ECO:0000256" key="5">
    <source>
        <dbReference type="ARBA" id="ARBA00023136"/>
    </source>
</evidence>
<dbReference type="PROSITE" id="PS50835">
    <property type="entry name" value="IG_LIKE"/>
    <property type="match status" value="2"/>
</dbReference>
<evidence type="ECO:0000256" key="3">
    <source>
        <dbReference type="ARBA" id="ARBA00022729"/>
    </source>
</evidence>
<dbReference type="OMA" id="KPRRDEY"/>
<dbReference type="GO" id="GO:0005886">
    <property type="term" value="C:plasma membrane"/>
    <property type="evidence" value="ECO:0007669"/>
    <property type="project" value="InterPro"/>
</dbReference>
<reference evidence="12" key="1">
    <citation type="journal article" date="2016" name="Nature">
        <title>Genome evolution in the allotetraploid frog Xenopus laevis.</title>
        <authorList>
            <person name="Session A.M."/>
            <person name="Uno Y."/>
            <person name="Kwon T."/>
            <person name="Chapman J.A."/>
            <person name="Toyoda A."/>
            <person name="Takahashi S."/>
            <person name="Fukui A."/>
            <person name="Hikosaka A."/>
            <person name="Suzuki A."/>
            <person name="Kondo M."/>
            <person name="van Heeringen S.J."/>
            <person name="Quigley I."/>
            <person name="Heinz S."/>
            <person name="Ogino H."/>
            <person name="Ochi H."/>
            <person name="Hellsten U."/>
            <person name="Lyons J.B."/>
            <person name="Simakov O."/>
            <person name="Putnam N."/>
            <person name="Stites J."/>
            <person name="Kuroki Y."/>
            <person name="Tanaka T."/>
            <person name="Michiue T."/>
            <person name="Watanabe M."/>
            <person name="Bogdanovic O."/>
            <person name="Lister R."/>
            <person name="Georgiou G."/>
            <person name="Paranjpe S.S."/>
            <person name="van Kruijsbergen I."/>
            <person name="Shu S."/>
            <person name="Carlson J."/>
            <person name="Kinoshita T."/>
            <person name="Ohta Y."/>
            <person name="Mawaribuchi S."/>
            <person name="Jenkins J."/>
            <person name="Grimwood J."/>
            <person name="Schmutz J."/>
            <person name="Mitros T."/>
            <person name="Mozaffari S.V."/>
            <person name="Suzuki Y."/>
            <person name="Haramoto Y."/>
            <person name="Yamamoto T.S."/>
            <person name="Takagi C."/>
            <person name="Heald R."/>
            <person name="Miller K."/>
            <person name="Haudenschild C."/>
            <person name="Kitzman J."/>
            <person name="Nakayama T."/>
            <person name="Izutsu Y."/>
            <person name="Robert J."/>
            <person name="Fortriede J."/>
            <person name="Burns K."/>
            <person name="Lotay V."/>
            <person name="Karimi K."/>
            <person name="Yasuoka Y."/>
            <person name="Dichmann D.S."/>
            <person name="Flajnik M.F."/>
            <person name="Houston D.W."/>
            <person name="Shendure J."/>
            <person name="DuPasquier L."/>
            <person name="Vize P.D."/>
            <person name="Zorn A.M."/>
            <person name="Ito M."/>
            <person name="Marcotte E.M."/>
            <person name="Wallingford J.B."/>
            <person name="Ito Y."/>
            <person name="Asashima M."/>
            <person name="Ueno N."/>
            <person name="Matsuda Y."/>
            <person name="Veenstra G.J."/>
            <person name="Fujiyama A."/>
            <person name="Harland R.M."/>
            <person name="Taira M."/>
            <person name="Rokhsar D.S."/>
        </authorList>
    </citation>
    <scope>NUCLEOTIDE SEQUENCE [LARGE SCALE GENOMIC DNA]</scope>
    <source>
        <strain evidence="12">J</strain>
    </source>
</reference>
<dbReference type="SUPFAM" id="SSF48726">
    <property type="entry name" value="Immunoglobulin"/>
    <property type="match status" value="2"/>
</dbReference>
<evidence type="ECO:0000256" key="6">
    <source>
        <dbReference type="ARBA" id="ARBA00023157"/>
    </source>
</evidence>
<feature type="domain" description="Ig-like" evidence="10">
    <location>
        <begin position="76"/>
        <end position="175"/>
    </location>
</feature>
<keyword evidence="6" id="KW-1015">Disulfide bond</keyword>
<dbReference type="SMART" id="SM00408">
    <property type="entry name" value="IGc2"/>
    <property type="match status" value="1"/>
</dbReference>
<dbReference type="Proteomes" id="UP000694892">
    <property type="component" value="Chromosome 2L"/>
</dbReference>
<dbReference type="FunFam" id="2.60.40.10:FF:000095">
    <property type="entry name" value="immunoglobulin superfamily member 11 isoform X1"/>
    <property type="match status" value="1"/>
</dbReference>
<dbReference type="InterPro" id="IPR013783">
    <property type="entry name" value="Ig-like_fold"/>
</dbReference>